<keyword evidence="1" id="KW-0808">Transferase</keyword>
<evidence type="ECO:0000256" key="3">
    <source>
        <dbReference type="ARBA" id="ARBA00022722"/>
    </source>
</evidence>
<name>A0AA88YE43_PINIB</name>
<evidence type="ECO:0000313" key="8">
    <source>
        <dbReference type="EMBL" id="KAK3099735.1"/>
    </source>
</evidence>
<dbReference type="PROSITE" id="PS50878">
    <property type="entry name" value="RT_POL"/>
    <property type="match status" value="1"/>
</dbReference>
<evidence type="ECO:0000256" key="2">
    <source>
        <dbReference type="ARBA" id="ARBA00022695"/>
    </source>
</evidence>
<dbReference type="Pfam" id="PF00078">
    <property type="entry name" value="RVT_1"/>
    <property type="match status" value="1"/>
</dbReference>
<dbReference type="InterPro" id="IPR036397">
    <property type="entry name" value="RNaseH_sf"/>
</dbReference>
<evidence type="ECO:0000256" key="4">
    <source>
        <dbReference type="ARBA" id="ARBA00022759"/>
    </source>
</evidence>
<organism evidence="8 9">
    <name type="scientific">Pinctada imbricata</name>
    <name type="common">Atlantic pearl-oyster</name>
    <name type="synonym">Pinctada martensii</name>
    <dbReference type="NCBI Taxonomy" id="66713"/>
    <lineage>
        <taxon>Eukaryota</taxon>
        <taxon>Metazoa</taxon>
        <taxon>Spiralia</taxon>
        <taxon>Lophotrochozoa</taxon>
        <taxon>Mollusca</taxon>
        <taxon>Bivalvia</taxon>
        <taxon>Autobranchia</taxon>
        <taxon>Pteriomorphia</taxon>
        <taxon>Pterioida</taxon>
        <taxon>Pterioidea</taxon>
        <taxon>Pteriidae</taxon>
        <taxon>Pinctada</taxon>
    </lineage>
</organism>
<dbReference type="GO" id="GO:0003676">
    <property type="term" value="F:nucleic acid binding"/>
    <property type="evidence" value="ECO:0007669"/>
    <property type="project" value="InterPro"/>
</dbReference>
<dbReference type="InterPro" id="IPR041373">
    <property type="entry name" value="RT_RNaseH"/>
</dbReference>
<keyword evidence="2" id="KW-0548">Nucleotidyltransferase</keyword>
<dbReference type="EMBL" id="VSWD01000006">
    <property type="protein sequence ID" value="KAK3099735.1"/>
    <property type="molecule type" value="Genomic_DNA"/>
</dbReference>
<comment type="caution">
    <text evidence="8">The sequence shown here is derived from an EMBL/GenBank/DDBJ whole genome shotgun (WGS) entry which is preliminary data.</text>
</comment>
<accession>A0AA88YE43</accession>
<evidence type="ECO:0000256" key="1">
    <source>
        <dbReference type="ARBA" id="ARBA00022679"/>
    </source>
</evidence>
<dbReference type="InterPro" id="IPR043502">
    <property type="entry name" value="DNA/RNA_pol_sf"/>
</dbReference>
<dbReference type="GO" id="GO:0006259">
    <property type="term" value="P:DNA metabolic process"/>
    <property type="evidence" value="ECO:0007669"/>
    <property type="project" value="UniProtKB-ARBA"/>
</dbReference>
<proteinExistence type="predicted"/>
<evidence type="ECO:0000313" key="9">
    <source>
        <dbReference type="Proteomes" id="UP001186944"/>
    </source>
</evidence>
<keyword evidence="6" id="KW-0695">RNA-directed DNA polymerase</keyword>
<dbReference type="CDD" id="cd09275">
    <property type="entry name" value="RNase_HI_RT_DIRS1"/>
    <property type="match status" value="1"/>
</dbReference>
<dbReference type="InterPro" id="IPR052055">
    <property type="entry name" value="Hepadnavirus_pol/RT"/>
</dbReference>
<dbReference type="PANTHER" id="PTHR33050:SF8">
    <property type="entry name" value="REVERSE TRANSCRIPTASE DOMAIN-CONTAINING PROTEIN"/>
    <property type="match status" value="1"/>
</dbReference>
<dbReference type="Gene3D" id="3.30.70.270">
    <property type="match status" value="1"/>
</dbReference>
<dbReference type="Pfam" id="PF17917">
    <property type="entry name" value="RT_RNaseH"/>
    <property type="match status" value="1"/>
</dbReference>
<dbReference type="Proteomes" id="UP001186944">
    <property type="component" value="Unassembled WGS sequence"/>
</dbReference>
<protein>
    <recommendedName>
        <fullName evidence="7">Reverse transcriptase domain-containing protein</fullName>
    </recommendedName>
</protein>
<dbReference type="Gene3D" id="3.30.420.10">
    <property type="entry name" value="Ribonuclease H-like superfamily/Ribonuclease H"/>
    <property type="match status" value="1"/>
</dbReference>
<evidence type="ECO:0000259" key="7">
    <source>
        <dbReference type="PROSITE" id="PS50878"/>
    </source>
</evidence>
<dbReference type="InterPro" id="IPR000477">
    <property type="entry name" value="RT_dom"/>
</dbReference>
<gene>
    <name evidence="8" type="ORF">FSP39_008685</name>
</gene>
<keyword evidence="3" id="KW-0540">Nuclease</keyword>
<keyword evidence="4" id="KW-0255">Endonuclease</keyword>
<dbReference type="SUPFAM" id="SSF56672">
    <property type="entry name" value="DNA/RNA polymerases"/>
    <property type="match status" value="1"/>
</dbReference>
<sequence>MAKMDIEDGFRNIPLHPLDYHLLGFTWNDMYYFDRCLPMGASSSCQIFEKLSTALQWIMTEKYKAAGMSHLIDDFFFIGPSNSKKCLLDVKTFENLCKRIGIPIKHEKTVYPTTVLTIYGIEIDSIAMEARLPTEKLEKLKVMLESTTRRKKITLKELQSLIGLLNFACTVIAPGRAFLRRLIDLTCNVNNKHHHIRLNCEARADIQAWLTFIETFNGKSIFLPDQWVSSQKLNLYTDASGKLGFAAVLGSEWFVGHWIEEHQTYQIAIKELFPIVLALEIWGPILANRKILFFSDNMAVIEIINKQSSKDKTIMRLIRRLVLCALQYNIVFRAKHIAGKLNVIADNLSRFKFQEAKTLAPWLKLQPTIIPPHLNYI</sequence>
<keyword evidence="9" id="KW-1185">Reference proteome</keyword>
<evidence type="ECO:0000256" key="5">
    <source>
        <dbReference type="ARBA" id="ARBA00022801"/>
    </source>
</evidence>
<evidence type="ECO:0000256" key="6">
    <source>
        <dbReference type="ARBA" id="ARBA00022918"/>
    </source>
</evidence>
<keyword evidence="5" id="KW-0378">Hydrolase</keyword>
<reference evidence="8" key="1">
    <citation type="submission" date="2019-08" db="EMBL/GenBank/DDBJ databases">
        <title>The improved chromosome-level genome for the pearl oyster Pinctada fucata martensii using PacBio sequencing and Hi-C.</title>
        <authorList>
            <person name="Zheng Z."/>
        </authorList>
    </citation>
    <scope>NUCLEOTIDE SEQUENCE</scope>
    <source>
        <strain evidence="8">ZZ-2019</strain>
        <tissue evidence="8">Adductor muscle</tissue>
    </source>
</reference>
<feature type="domain" description="Reverse transcriptase" evidence="7">
    <location>
        <begin position="1"/>
        <end position="123"/>
    </location>
</feature>
<dbReference type="Gene3D" id="3.10.10.10">
    <property type="entry name" value="HIV Type 1 Reverse Transcriptase, subunit A, domain 1"/>
    <property type="match status" value="1"/>
</dbReference>
<dbReference type="AlphaFoldDB" id="A0AA88YE43"/>
<dbReference type="PANTHER" id="PTHR33050">
    <property type="entry name" value="REVERSE TRANSCRIPTASE DOMAIN-CONTAINING PROTEIN"/>
    <property type="match status" value="1"/>
</dbReference>
<dbReference type="InterPro" id="IPR043128">
    <property type="entry name" value="Rev_trsase/Diguanyl_cyclase"/>
</dbReference>